<dbReference type="AlphaFoldDB" id="D3AZI8"/>
<protein>
    <submittedName>
        <fullName evidence="1">Uncharacterized protein</fullName>
    </submittedName>
</protein>
<name>D3AZI8_HETP5</name>
<dbReference type="EMBL" id="ADBJ01000008">
    <property type="protein sequence ID" value="EFA85367.1"/>
    <property type="molecule type" value="Genomic_DNA"/>
</dbReference>
<dbReference type="RefSeq" id="XP_020437476.1">
    <property type="nucleotide sequence ID" value="XM_020573359.1"/>
</dbReference>
<dbReference type="Proteomes" id="UP000001396">
    <property type="component" value="Unassembled WGS sequence"/>
</dbReference>
<evidence type="ECO:0000313" key="1">
    <source>
        <dbReference type="EMBL" id="EFA85367.1"/>
    </source>
</evidence>
<reference evidence="1 2" key="1">
    <citation type="journal article" date="2011" name="Genome Res.">
        <title>Phylogeny-wide analysis of social amoeba genomes highlights ancient origins for complex intercellular communication.</title>
        <authorList>
            <person name="Heidel A.J."/>
            <person name="Lawal H.M."/>
            <person name="Felder M."/>
            <person name="Schilde C."/>
            <person name="Helps N.R."/>
            <person name="Tunggal B."/>
            <person name="Rivero F."/>
            <person name="John U."/>
            <person name="Schleicher M."/>
            <person name="Eichinger L."/>
            <person name="Platzer M."/>
            <person name="Noegel A.A."/>
            <person name="Schaap P."/>
            <person name="Gloeckner G."/>
        </authorList>
    </citation>
    <scope>NUCLEOTIDE SEQUENCE [LARGE SCALE GENOMIC DNA]</scope>
    <source>
        <strain evidence="2">ATCC 26659 / Pp 5 / PN500</strain>
    </source>
</reference>
<accession>D3AZI8</accession>
<comment type="caution">
    <text evidence="1">The sequence shown here is derived from an EMBL/GenBank/DDBJ whole genome shotgun (WGS) entry which is preliminary data.</text>
</comment>
<organism evidence="1 2">
    <name type="scientific">Heterostelium pallidum (strain ATCC 26659 / Pp 5 / PN500)</name>
    <name type="common">Cellular slime mold</name>
    <name type="synonym">Polysphondylium pallidum</name>
    <dbReference type="NCBI Taxonomy" id="670386"/>
    <lineage>
        <taxon>Eukaryota</taxon>
        <taxon>Amoebozoa</taxon>
        <taxon>Evosea</taxon>
        <taxon>Eumycetozoa</taxon>
        <taxon>Dictyostelia</taxon>
        <taxon>Acytosteliales</taxon>
        <taxon>Acytosteliaceae</taxon>
        <taxon>Heterostelium</taxon>
    </lineage>
</organism>
<dbReference type="InParanoid" id="D3AZI8"/>
<gene>
    <name evidence="1" type="ORF">PPL_02370</name>
</gene>
<evidence type="ECO:0000313" key="2">
    <source>
        <dbReference type="Proteomes" id="UP000001396"/>
    </source>
</evidence>
<sequence>MIIARDNKYFIKTKKEIIKHTWKLDVKHCTKLSLVNHYFLSIVQQLDVELTENRLLEPLMHCVAENHHRSDLCRFKCLNTLGVNIKYASDKNRENFKQMLSSQQWREWCLDSPKDLHIYFKDLESYHSYDTNHYLDINTSIISTRQQQQLLIDYLFGEESNLQTIVVQAYSNALPKVKRRIRIALLDLNYTFKNNSQMQQQAKQATKEGWFTGFNQIDQLFIIPNGCINQTLTDKYESLLKKECSTLCSDDTELRFDTPTFKYEFDYGECVFTTDDFQEINDESQHIGMTEEEWNEIVNSQFDD</sequence>
<keyword evidence="2" id="KW-1185">Reference proteome</keyword>
<proteinExistence type="predicted"/>
<dbReference type="GeneID" id="31357895"/>